<dbReference type="RefSeq" id="WP_201072974.1">
    <property type="nucleotide sequence ID" value="NZ_CP067420.1"/>
</dbReference>
<keyword evidence="2" id="KW-1185">Reference proteome</keyword>
<evidence type="ECO:0000313" key="1">
    <source>
        <dbReference type="EMBL" id="QQP88306.1"/>
    </source>
</evidence>
<reference evidence="1" key="1">
    <citation type="submission" date="2021-02" db="EMBL/GenBank/DDBJ databases">
        <title>Skermanella TT6 skin isolate.</title>
        <authorList>
            <person name="Lee K."/>
            <person name="Ganzorig M."/>
        </authorList>
    </citation>
    <scope>NUCLEOTIDE SEQUENCE</scope>
    <source>
        <strain evidence="1">TT6</strain>
    </source>
</reference>
<dbReference type="EMBL" id="CP067420">
    <property type="protein sequence ID" value="QQP88306.1"/>
    <property type="molecule type" value="Genomic_DNA"/>
</dbReference>
<evidence type="ECO:0000313" key="2">
    <source>
        <dbReference type="Proteomes" id="UP000595197"/>
    </source>
</evidence>
<proteinExistence type="predicted"/>
<sequence>MTGTFDGFVGIDWSGAAGRRYQGIAVAECAAGTEAPVLVDPPDGGRSWTRTQALDWLDGRIGRGGQDGGERLLIGIDCAFSLPFDRATTYFPDGTGDVFALWDLVERVCHGDPDLFGGAFPRDPAYAMGYWTAGPRAEGFVLGRRATEDACRADGYGSPESPYKLIGAKQVGKGALAGMRLLRALRTRREDVAVWPFQDPAGRSTLVEIYPRLFLMRAGWGLRKVRSWGDLNRCLALLDSDPVEEVRREPSDHETDALVSAAGLRALSGLPGVWNPAALTDRARRQEGWIFGVGMQP</sequence>
<gene>
    <name evidence="1" type="ORF">IGS68_19960</name>
</gene>
<accession>A0ABX7B756</accession>
<protein>
    <recommendedName>
        <fullName evidence="3">DUF429 domain-containing protein</fullName>
    </recommendedName>
</protein>
<evidence type="ECO:0008006" key="3">
    <source>
        <dbReference type="Google" id="ProtNLM"/>
    </source>
</evidence>
<organism evidence="1 2">
    <name type="scientific">Skermanella cutis</name>
    <dbReference type="NCBI Taxonomy" id="2775420"/>
    <lineage>
        <taxon>Bacteria</taxon>
        <taxon>Pseudomonadati</taxon>
        <taxon>Pseudomonadota</taxon>
        <taxon>Alphaproteobacteria</taxon>
        <taxon>Rhodospirillales</taxon>
        <taxon>Azospirillaceae</taxon>
        <taxon>Skermanella</taxon>
    </lineage>
</organism>
<name>A0ABX7B756_9PROT</name>
<dbReference type="Proteomes" id="UP000595197">
    <property type="component" value="Chromosome"/>
</dbReference>